<dbReference type="GO" id="GO:0031072">
    <property type="term" value="F:heat shock protein binding"/>
    <property type="evidence" value="ECO:0007669"/>
    <property type="project" value="InterPro"/>
</dbReference>
<evidence type="ECO:0000256" key="5">
    <source>
        <dbReference type="ARBA" id="ARBA00022833"/>
    </source>
</evidence>
<dbReference type="GO" id="GO:0005524">
    <property type="term" value="F:ATP binding"/>
    <property type="evidence" value="ECO:0007669"/>
    <property type="project" value="InterPro"/>
</dbReference>
<keyword evidence="6 8" id="KW-0346">Stress response</keyword>
<evidence type="ECO:0000256" key="9">
    <source>
        <dbReference type="PROSITE-ProRule" id="PRU00546"/>
    </source>
</evidence>
<dbReference type="CDD" id="cd10747">
    <property type="entry name" value="DnaJ_C"/>
    <property type="match status" value="1"/>
</dbReference>
<dbReference type="GO" id="GO:0006260">
    <property type="term" value="P:DNA replication"/>
    <property type="evidence" value="ECO:0007669"/>
    <property type="project" value="UniProtKB-KW"/>
</dbReference>
<feature type="binding site" evidence="8">
    <location>
        <position position="132"/>
    </location>
    <ligand>
        <name>Zn(2+)</name>
        <dbReference type="ChEBI" id="CHEBI:29105"/>
        <label>2</label>
    </ligand>
</feature>
<dbReference type="AlphaFoldDB" id="A0A930BTC8"/>
<dbReference type="Gene3D" id="1.10.287.110">
    <property type="entry name" value="DnaJ domain"/>
    <property type="match status" value="1"/>
</dbReference>
<feature type="binding site" evidence="8">
    <location>
        <position position="168"/>
    </location>
    <ligand>
        <name>Zn(2+)</name>
        <dbReference type="ChEBI" id="CHEBI:29105"/>
        <label>1</label>
    </ligand>
</feature>
<feature type="binding site" evidence="8">
    <location>
        <position position="118"/>
    </location>
    <ligand>
        <name>Zn(2+)</name>
        <dbReference type="ChEBI" id="CHEBI:29105"/>
        <label>1</label>
    </ligand>
</feature>
<dbReference type="GO" id="GO:0042026">
    <property type="term" value="P:protein refolding"/>
    <property type="evidence" value="ECO:0007669"/>
    <property type="project" value="TreeGrafter"/>
</dbReference>
<dbReference type="HAMAP" id="MF_01152">
    <property type="entry name" value="DnaJ"/>
    <property type="match status" value="1"/>
</dbReference>
<dbReference type="SUPFAM" id="SSF46565">
    <property type="entry name" value="Chaperone J-domain"/>
    <property type="match status" value="1"/>
</dbReference>
<feature type="binding site" evidence="8">
    <location>
        <position position="165"/>
    </location>
    <ligand>
        <name>Zn(2+)</name>
        <dbReference type="ChEBI" id="CHEBI:29105"/>
        <label>1</label>
    </ligand>
</feature>
<dbReference type="SUPFAM" id="SSF49493">
    <property type="entry name" value="HSP40/DnaJ peptide-binding domain"/>
    <property type="match status" value="2"/>
</dbReference>
<dbReference type="PRINTS" id="PR00625">
    <property type="entry name" value="JDOMAIN"/>
</dbReference>
<dbReference type="Gene3D" id="2.60.260.20">
    <property type="entry name" value="Urease metallochaperone UreE, N-terminal domain"/>
    <property type="match status" value="2"/>
</dbReference>
<protein>
    <recommendedName>
        <fullName evidence="8">Chaperone protein DnaJ</fullName>
    </recommendedName>
</protein>
<feature type="binding site" evidence="8">
    <location>
        <position position="115"/>
    </location>
    <ligand>
        <name>Zn(2+)</name>
        <dbReference type="ChEBI" id="CHEBI:29105"/>
        <label>1</label>
    </ligand>
</feature>
<evidence type="ECO:0000256" key="2">
    <source>
        <dbReference type="ARBA" id="ARBA00022723"/>
    </source>
</evidence>
<keyword evidence="8" id="KW-0963">Cytoplasm</keyword>
<dbReference type="InterPro" id="IPR036869">
    <property type="entry name" value="J_dom_sf"/>
</dbReference>
<dbReference type="CDD" id="cd06257">
    <property type="entry name" value="DnaJ"/>
    <property type="match status" value="1"/>
</dbReference>
<gene>
    <name evidence="8" type="primary">dnaJ</name>
    <name evidence="13" type="ORF">HXL68_10560</name>
</gene>
<dbReference type="Pfam" id="PF00226">
    <property type="entry name" value="DnaJ"/>
    <property type="match status" value="1"/>
</dbReference>
<dbReference type="InterPro" id="IPR001305">
    <property type="entry name" value="HSP_DnaJ_Cys-rich_dom"/>
</dbReference>
<dbReference type="PROSITE" id="PS50076">
    <property type="entry name" value="DNAJ_2"/>
    <property type="match status" value="1"/>
</dbReference>
<keyword evidence="3 8" id="KW-0677">Repeat</keyword>
<keyword evidence="4 8" id="KW-0863">Zinc-finger</keyword>
<comment type="similarity">
    <text evidence="8">Belongs to the DnaJ family.</text>
</comment>
<feature type="domain" description="CR-type" evidence="12">
    <location>
        <begin position="102"/>
        <end position="177"/>
    </location>
</feature>
<keyword evidence="7 8" id="KW-0143">Chaperone</keyword>
<feature type="binding site" evidence="8">
    <location>
        <position position="135"/>
    </location>
    <ligand>
        <name>Zn(2+)</name>
        <dbReference type="ChEBI" id="CHEBI:29105"/>
        <label>2</label>
    </ligand>
</feature>
<dbReference type="GO" id="GO:0009408">
    <property type="term" value="P:response to heat"/>
    <property type="evidence" value="ECO:0007669"/>
    <property type="project" value="InterPro"/>
</dbReference>
<organism evidence="13 14">
    <name type="scientific">Dechloromonas agitata</name>
    <dbReference type="NCBI Taxonomy" id="73030"/>
    <lineage>
        <taxon>Bacteria</taxon>
        <taxon>Pseudomonadati</taxon>
        <taxon>Pseudomonadota</taxon>
        <taxon>Betaproteobacteria</taxon>
        <taxon>Rhodocyclales</taxon>
        <taxon>Azonexaceae</taxon>
        <taxon>Dechloromonas</taxon>
    </lineage>
</organism>
<dbReference type="Proteomes" id="UP000718593">
    <property type="component" value="Unassembled WGS sequence"/>
</dbReference>
<feature type="domain" description="J" evidence="11">
    <location>
        <begin position="4"/>
        <end position="68"/>
    </location>
</feature>
<dbReference type="GO" id="GO:0008270">
    <property type="term" value="F:zinc ion binding"/>
    <property type="evidence" value="ECO:0007669"/>
    <property type="project" value="UniProtKB-UniRule"/>
</dbReference>
<feature type="repeat" description="CXXCXGXG motif" evidence="8">
    <location>
        <begin position="115"/>
        <end position="122"/>
    </location>
</feature>
<feature type="zinc finger region" description="CR-type" evidence="9">
    <location>
        <begin position="102"/>
        <end position="177"/>
    </location>
</feature>
<dbReference type="PANTHER" id="PTHR43096:SF52">
    <property type="entry name" value="DNAJ HOMOLOG 1, MITOCHONDRIAL-RELATED"/>
    <property type="match status" value="1"/>
</dbReference>
<keyword evidence="5 8" id="KW-0862">Zinc</keyword>
<dbReference type="PANTHER" id="PTHR43096">
    <property type="entry name" value="DNAJ HOMOLOG 1, MITOCHONDRIAL-RELATED"/>
    <property type="match status" value="1"/>
</dbReference>
<evidence type="ECO:0000256" key="3">
    <source>
        <dbReference type="ARBA" id="ARBA00022737"/>
    </source>
</evidence>
<dbReference type="EMBL" id="JABZMI010000213">
    <property type="protein sequence ID" value="MBF1165472.1"/>
    <property type="molecule type" value="Genomic_DNA"/>
</dbReference>
<comment type="function">
    <text evidence="8">Participates actively in the response to hyperosmotic and heat shock by preventing the aggregation of stress-denatured proteins and by disaggregating proteins, also in an autonomous, DnaK-independent fashion. Unfolded proteins bind initially to DnaJ; upon interaction with the DnaJ-bound protein, DnaK hydrolyzes its bound ATP, resulting in the formation of a stable complex. GrpE releases ADP from DnaK; ATP binding to DnaK triggers the release of the substrate protein, thus completing the reaction cycle. Several rounds of ATP-dependent interactions between DnaJ, DnaK and GrpE are required for fully efficient folding. Also involved, together with DnaK and GrpE, in the DNA replication of plasmids through activation of initiation proteins.</text>
</comment>
<dbReference type="PROSITE" id="PS51188">
    <property type="entry name" value="ZF_CR"/>
    <property type="match status" value="1"/>
</dbReference>
<dbReference type="InterPro" id="IPR002939">
    <property type="entry name" value="DnaJ_C"/>
</dbReference>
<feature type="region of interest" description="Disordered" evidence="10">
    <location>
        <begin position="59"/>
        <end position="85"/>
    </location>
</feature>
<evidence type="ECO:0000313" key="13">
    <source>
        <dbReference type="EMBL" id="MBF1165472.1"/>
    </source>
</evidence>
<keyword evidence="2 8" id="KW-0479">Metal-binding</keyword>
<dbReference type="GO" id="GO:0005737">
    <property type="term" value="C:cytoplasm"/>
    <property type="evidence" value="ECO:0007669"/>
    <property type="project" value="UniProtKB-SubCell"/>
</dbReference>
<evidence type="ECO:0000256" key="6">
    <source>
        <dbReference type="ARBA" id="ARBA00023016"/>
    </source>
</evidence>
<evidence type="ECO:0000256" key="1">
    <source>
        <dbReference type="ARBA" id="ARBA00022705"/>
    </source>
</evidence>
<evidence type="ECO:0000313" key="14">
    <source>
        <dbReference type="Proteomes" id="UP000718593"/>
    </source>
</evidence>
<dbReference type="InterPro" id="IPR008971">
    <property type="entry name" value="HSP40/DnaJ_pept-bd"/>
</dbReference>
<comment type="cofactor">
    <cofactor evidence="8">
        <name>Zn(2+)</name>
        <dbReference type="ChEBI" id="CHEBI:29105"/>
    </cofactor>
    <text evidence="8">Binds 2 Zn(2+) ions per monomer.</text>
</comment>
<feature type="repeat" description="CXXCXGXG motif" evidence="8">
    <location>
        <begin position="132"/>
        <end position="139"/>
    </location>
</feature>
<feature type="repeat" description="CXXCXGXG motif" evidence="8">
    <location>
        <begin position="151"/>
        <end position="158"/>
    </location>
</feature>
<evidence type="ECO:0000256" key="4">
    <source>
        <dbReference type="ARBA" id="ARBA00022771"/>
    </source>
</evidence>
<proteinExistence type="inferred from homology"/>
<evidence type="ECO:0000256" key="10">
    <source>
        <dbReference type="SAM" id="MobiDB-lite"/>
    </source>
</evidence>
<feature type="repeat" description="CXXCXGXG motif" evidence="8">
    <location>
        <begin position="165"/>
        <end position="172"/>
    </location>
</feature>
<evidence type="ECO:0000259" key="11">
    <source>
        <dbReference type="PROSITE" id="PS50076"/>
    </source>
</evidence>
<comment type="subunit">
    <text evidence="8">Homodimer.</text>
</comment>
<dbReference type="InterPro" id="IPR001623">
    <property type="entry name" value="DnaJ_domain"/>
</dbReference>
<feature type="binding site" evidence="8">
    <location>
        <position position="154"/>
    </location>
    <ligand>
        <name>Zn(2+)</name>
        <dbReference type="ChEBI" id="CHEBI:29105"/>
        <label>2</label>
    </ligand>
</feature>
<accession>A0A930BTC8</accession>
<comment type="subcellular location">
    <subcellularLocation>
        <location evidence="8">Cytoplasm</location>
    </subcellularLocation>
</comment>
<name>A0A930BTC8_9RHOO</name>
<comment type="caution">
    <text evidence="13">The sequence shown here is derived from an EMBL/GenBank/DDBJ whole genome shotgun (WGS) entry which is preliminary data.</text>
</comment>
<dbReference type="SMART" id="SM00271">
    <property type="entry name" value="DnaJ"/>
    <property type="match status" value="1"/>
</dbReference>
<evidence type="ECO:0000256" key="7">
    <source>
        <dbReference type="ARBA" id="ARBA00023186"/>
    </source>
</evidence>
<dbReference type="GO" id="GO:0051082">
    <property type="term" value="F:unfolded protein binding"/>
    <property type="evidence" value="ECO:0007669"/>
    <property type="project" value="UniProtKB-UniRule"/>
</dbReference>
<dbReference type="Pfam" id="PF01556">
    <property type="entry name" value="DnaJ_C"/>
    <property type="match status" value="1"/>
</dbReference>
<evidence type="ECO:0000259" key="12">
    <source>
        <dbReference type="PROSITE" id="PS51188"/>
    </source>
</evidence>
<reference evidence="13" key="1">
    <citation type="submission" date="2020-04" db="EMBL/GenBank/DDBJ databases">
        <title>Deep metagenomics examines the oral microbiome during advanced dental caries in children, revealing novel taxa and co-occurrences with host molecules.</title>
        <authorList>
            <person name="Baker J.L."/>
            <person name="Morton J.T."/>
            <person name="Dinis M."/>
            <person name="Alvarez R."/>
            <person name="Tran N.C."/>
            <person name="Knight R."/>
            <person name="Edlund A."/>
        </authorList>
    </citation>
    <scope>NUCLEOTIDE SEQUENCE</scope>
    <source>
        <strain evidence="13">JCVI_32_bin.24</strain>
    </source>
</reference>
<dbReference type="InterPro" id="IPR036410">
    <property type="entry name" value="HSP_DnaJ_Cys-rich_dom_sf"/>
</dbReference>
<keyword evidence="1 8" id="KW-0235">DNA replication</keyword>
<dbReference type="SUPFAM" id="SSF57938">
    <property type="entry name" value="DnaJ/Hsp40 cysteine-rich domain"/>
    <property type="match status" value="1"/>
</dbReference>
<sequence>MNIDPFLILGVAHDSTPADWKRAYRRLAMRWHPDRSHDPQATERFKEINAAYEQLLAADQPDVVDEDSRADETPPDEPEQPVAKAADIRLNIEVSLEEAATGCRKPIHYFRGKPCVTCDGSGEAGMSRTRFCDACHGSGRVHDAKRALVRCTACGGRGLFTERICPDCGGSGRDADDVSLEISIPPGMLPGDELRLAGQGEPGDDELPAGDLYLTLVIAAHPLYRLNGRDLHFAMPVSVLAMMAGADIDLPSLSGIFKYSLEAGVAEPRQLHLPGKGYPGRGKHRAGDMLVELLPVFPAKLSARQRQLLLQAHAALLDDASDALPEIADWRAAYLAD</sequence>
<evidence type="ECO:0000256" key="8">
    <source>
        <dbReference type="HAMAP-Rule" id="MF_01152"/>
    </source>
</evidence>
<feature type="binding site" evidence="8">
    <location>
        <position position="151"/>
    </location>
    <ligand>
        <name>Zn(2+)</name>
        <dbReference type="ChEBI" id="CHEBI:29105"/>
        <label>2</label>
    </ligand>
</feature>
<dbReference type="InterPro" id="IPR012724">
    <property type="entry name" value="DnaJ"/>
</dbReference>
<dbReference type="Gene3D" id="2.10.230.10">
    <property type="entry name" value="Heat shock protein DnaJ, cysteine-rich domain"/>
    <property type="match status" value="1"/>
</dbReference>
<comment type="domain">
    <text evidence="8">The J domain is necessary and sufficient to stimulate DnaK ATPase activity. Zinc center 1 plays an important role in the autonomous, DnaK-independent chaperone activity of DnaJ. Zinc center 2 is essential for interaction with DnaK and for DnaJ activity.</text>
</comment>